<evidence type="ECO:0000313" key="2">
    <source>
        <dbReference type="EMBL" id="KAF1943127.1"/>
    </source>
</evidence>
<reference evidence="2" key="1">
    <citation type="journal article" date="2020" name="Stud. Mycol.">
        <title>101 Dothideomycetes genomes: a test case for predicting lifestyles and emergence of pathogens.</title>
        <authorList>
            <person name="Haridas S."/>
            <person name="Albert R."/>
            <person name="Binder M."/>
            <person name="Bloem J."/>
            <person name="Labutti K."/>
            <person name="Salamov A."/>
            <person name="Andreopoulos B."/>
            <person name="Baker S."/>
            <person name="Barry K."/>
            <person name="Bills G."/>
            <person name="Bluhm B."/>
            <person name="Cannon C."/>
            <person name="Castanera R."/>
            <person name="Culley D."/>
            <person name="Daum C."/>
            <person name="Ezra D."/>
            <person name="Gonzalez J."/>
            <person name="Henrissat B."/>
            <person name="Kuo A."/>
            <person name="Liang C."/>
            <person name="Lipzen A."/>
            <person name="Lutzoni F."/>
            <person name="Magnuson J."/>
            <person name="Mondo S."/>
            <person name="Nolan M."/>
            <person name="Ohm R."/>
            <person name="Pangilinan J."/>
            <person name="Park H.-J."/>
            <person name="Ramirez L."/>
            <person name="Alfaro M."/>
            <person name="Sun H."/>
            <person name="Tritt A."/>
            <person name="Yoshinaga Y."/>
            <person name="Zwiers L.-H."/>
            <person name="Turgeon B."/>
            <person name="Goodwin S."/>
            <person name="Spatafora J."/>
            <person name="Crous P."/>
            <person name="Grigoriev I."/>
        </authorList>
    </citation>
    <scope>NUCLEOTIDE SEQUENCE</scope>
    <source>
        <strain evidence="2">CBS 161.51</strain>
    </source>
</reference>
<dbReference type="Proteomes" id="UP000800038">
    <property type="component" value="Unassembled WGS sequence"/>
</dbReference>
<protein>
    <submittedName>
        <fullName evidence="2">Cell death in tomato 1</fullName>
    </submittedName>
</protein>
<sequence length="192" mass="20119">MRFATAALAAVMAFTSSITASPLEIRAAKLKDWQVTGVGSGSPSGRPGSYPWASITANVTDPNAYNLGTASSDGSAVIISAGSQGINCKAQWFIKNEETPLGRTWPCDPAANGYWVMRVLDGGNGFGTGVFNLTFTHVLDVLYLGEEYTASYVATGHFEVGKNMAGTCGGSGVCNWGLKPENNPFPITPKKA</sequence>
<organism evidence="2 3">
    <name type="scientific">Clathrospora elynae</name>
    <dbReference type="NCBI Taxonomy" id="706981"/>
    <lineage>
        <taxon>Eukaryota</taxon>
        <taxon>Fungi</taxon>
        <taxon>Dikarya</taxon>
        <taxon>Ascomycota</taxon>
        <taxon>Pezizomycotina</taxon>
        <taxon>Dothideomycetes</taxon>
        <taxon>Pleosporomycetidae</taxon>
        <taxon>Pleosporales</taxon>
        <taxon>Diademaceae</taxon>
        <taxon>Clathrospora</taxon>
    </lineage>
</organism>
<evidence type="ECO:0000256" key="1">
    <source>
        <dbReference type="SAM" id="SignalP"/>
    </source>
</evidence>
<name>A0A6A5T1Y2_9PLEO</name>
<feature type="signal peptide" evidence="1">
    <location>
        <begin position="1"/>
        <end position="20"/>
    </location>
</feature>
<keyword evidence="1" id="KW-0732">Signal</keyword>
<dbReference type="OrthoDB" id="5226619at2759"/>
<keyword evidence="3" id="KW-1185">Reference proteome</keyword>
<evidence type="ECO:0000313" key="3">
    <source>
        <dbReference type="Proteomes" id="UP000800038"/>
    </source>
</evidence>
<feature type="chain" id="PRO_5025668228" evidence="1">
    <location>
        <begin position="21"/>
        <end position="192"/>
    </location>
</feature>
<gene>
    <name evidence="2" type="ORF">EJ02DRAFT_148962</name>
</gene>
<dbReference type="EMBL" id="ML976028">
    <property type="protein sequence ID" value="KAF1943127.1"/>
    <property type="molecule type" value="Genomic_DNA"/>
</dbReference>
<dbReference type="AlphaFoldDB" id="A0A6A5T1Y2"/>
<accession>A0A6A5T1Y2</accession>
<proteinExistence type="predicted"/>